<evidence type="ECO:0000313" key="1">
    <source>
        <dbReference type="EMBL" id="CAB4136301.1"/>
    </source>
</evidence>
<accession>A0A6J5MX20</accession>
<dbReference type="EMBL" id="LR796538">
    <property type="protein sequence ID" value="CAB4150457.1"/>
    <property type="molecule type" value="Genomic_DNA"/>
</dbReference>
<organism evidence="2">
    <name type="scientific">uncultured Caudovirales phage</name>
    <dbReference type="NCBI Taxonomy" id="2100421"/>
    <lineage>
        <taxon>Viruses</taxon>
        <taxon>Duplodnaviria</taxon>
        <taxon>Heunggongvirae</taxon>
        <taxon>Uroviricota</taxon>
        <taxon>Caudoviricetes</taxon>
        <taxon>Peduoviridae</taxon>
        <taxon>Maltschvirus</taxon>
        <taxon>Maltschvirus maltsch</taxon>
    </lineage>
</organism>
<name>A0A6J5MX20_9CAUD</name>
<evidence type="ECO:0000313" key="2">
    <source>
        <dbReference type="EMBL" id="CAB4150457.1"/>
    </source>
</evidence>
<reference evidence="2" key="1">
    <citation type="submission" date="2020-04" db="EMBL/GenBank/DDBJ databases">
        <authorList>
            <person name="Chiriac C."/>
            <person name="Salcher M."/>
            <person name="Ghai R."/>
            <person name="Kavagutti S V."/>
        </authorList>
    </citation>
    <scope>NUCLEOTIDE SEQUENCE</scope>
</reference>
<sequence>MKRKTPVKPLPKHFWKRGRSGTVVCQCGRRYGSEFDGLCFDCRGGITAYEAAHGIKEKNNAA</sequence>
<gene>
    <name evidence="1" type="ORF">UFOVP294_44</name>
    <name evidence="2" type="ORF">UFOVP566_41</name>
</gene>
<proteinExistence type="predicted"/>
<dbReference type="EMBL" id="LR796311">
    <property type="protein sequence ID" value="CAB4136301.1"/>
    <property type="molecule type" value="Genomic_DNA"/>
</dbReference>
<protein>
    <submittedName>
        <fullName evidence="2">Uncharacterized protein</fullName>
    </submittedName>
</protein>